<dbReference type="EMBL" id="JACCCV010000002">
    <property type="protein sequence ID" value="NYF53255.1"/>
    <property type="molecule type" value="Genomic_DNA"/>
</dbReference>
<gene>
    <name evidence="3" type="ORF">HDF12_003654</name>
</gene>
<reference evidence="3 4" key="1">
    <citation type="submission" date="2020-07" db="EMBL/GenBank/DDBJ databases">
        <title>Genomic Encyclopedia of Type Strains, Phase IV (KMG-V): Genome sequencing to study the core and pangenomes of soil and plant-associated prokaryotes.</title>
        <authorList>
            <person name="Whitman W."/>
        </authorList>
    </citation>
    <scope>NUCLEOTIDE SEQUENCE [LARGE SCALE GENOMIC DNA]</scope>
    <source>
        <strain evidence="3 4">M8UP30</strain>
    </source>
</reference>
<accession>A0A7Y9NQW7</accession>
<feature type="compositionally biased region" description="Low complexity" evidence="1">
    <location>
        <begin position="467"/>
        <end position="516"/>
    </location>
</feature>
<proteinExistence type="predicted"/>
<sequence>MTVPRSLISTFRRRLPLIGVVLFSLSSPLFAARGPEPPLRLPLEPFGFQPLSEQFLLAGSSMLTIHYVDNQHLLLTFSARHLLKRLPDEPEDDMDRTIDAVLLELPSGHILARTTWRTHDHGQYLWSLGHGHFLLRIRDTLTTFAPLANLSTSQPFAEHPFLSTDNRRIAAVILSPDADLLTVETVKRTPAPPKPKTPLFGPTPVEPAPEPPVVQINFYRLHLPPESGAAVKSNFAGVAHSRGTGGVPVTIAGYLATVDQGHRHYAFDFHSYAGKVDELSPFDSTCRPFPLFVSHSEFIVFGCRAGNAIGAVGGFNMRGQEMWEQGLFGDFIAPSLVYAPSSGRFALSRVLLHSSAISDQPISADEISSQTVVVYQTDSGKQILHADCTPVERAGQNFALSPDGLSLALIHANAIEIYHLPPLTPKEENAVKLAQTSAPPENDLPVRFVTQPSPSAEEADSTVQPEAQPANAVAPTPANTATSTSDSAQPPAPANQAPAAASSDAAEASTDAAQASGDPSPEVHRKPPTLYTLPTDKPSDRPANSDRPKDNPQ</sequence>
<feature type="compositionally biased region" description="Basic and acidic residues" evidence="1">
    <location>
        <begin position="537"/>
        <end position="553"/>
    </location>
</feature>
<name>A0A7Y9NQW7_9BACT</name>
<protein>
    <recommendedName>
        <fullName evidence="2">Cyclic nucleotide-binding domain-containing protein</fullName>
    </recommendedName>
</protein>
<dbReference type="InterPro" id="IPR000595">
    <property type="entry name" value="cNMP-bd_dom"/>
</dbReference>
<evidence type="ECO:0000313" key="4">
    <source>
        <dbReference type="Proteomes" id="UP000534186"/>
    </source>
</evidence>
<dbReference type="AlphaFoldDB" id="A0A7Y9NQW7"/>
<organism evidence="3 4">
    <name type="scientific">Tunturiibacter lichenicola</name>
    <dbReference type="NCBI Taxonomy" id="2051959"/>
    <lineage>
        <taxon>Bacteria</taxon>
        <taxon>Pseudomonadati</taxon>
        <taxon>Acidobacteriota</taxon>
        <taxon>Terriglobia</taxon>
        <taxon>Terriglobales</taxon>
        <taxon>Acidobacteriaceae</taxon>
        <taxon>Tunturiibacter</taxon>
    </lineage>
</organism>
<evidence type="ECO:0000313" key="3">
    <source>
        <dbReference type="EMBL" id="NYF53255.1"/>
    </source>
</evidence>
<evidence type="ECO:0000259" key="2">
    <source>
        <dbReference type="PROSITE" id="PS50042"/>
    </source>
</evidence>
<comment type="caution">
    <text evidence="3">The sequence shown here is derived from an EMBL/GenBank/DDBJ whole genome shotgun (WGS) entry which is preliminary data.</text>
</comment>
<evidence type="ECO:0000256" key="1">
    <source>
        <dbReference type="SAM" id="MobiDB-lite"/>
    </source>
</evidence>
<dbReference type="Proteomes" id="UP000534186">
    <property type="component" value="Unassembled WGS sequence"/>
</dbReference>
<dbReference type="PROSITE" id="PS50042">
    <property type="entry name" value="CNMP_BINDING_3"/>
    <property type="match status" value="1"/>
</dbReference>
<feature type="domain" description="Cyclic nucleotide-binding" evidence="2">
    <location>
        <begin position="82"/>
        <end position="184"/>
    </location>
</feature>
<feature type="region of interest" description="Disordered" evidence="1">
    <location>
        <begin position="432"/>
        <end position="553"/>
    </location>
</feature>